<dbReference type="EnsemblPlants" id="KQJ81583">
    <property type="protein sequence ID" value="KQJ81583"/>
    <property type="gene ID" value="BRADI_5g01518v3"/>
</dbReference>
<dbReference type="EMBL" id="CM000884">
    <property type="protein sequence ID" value="KQJ81583.1"/>
    <property type="molecule type" value="Genomic_DNA"/>
</dbReference>
<dbReference type="EMBL" id="CM000884">
    <property type="protein sequence ID" value="KQJ81587.1"/>
    <property type="molecule type" value="Genomic_DNA"/>
</dbReference>
<dbReference type="Gramene" id="KQJ81582">
    <property type="protein sequence ID" value="KQJ81582"/>
    <property type="gene ID" value="BRADI_5g01518v3"/>
</dbReference>
<dbReference type="EnsemblPlants" id="KQJ81587">
    <property type="protein sequence ID" value="KQJ81587"/>
    <property type="gene ID" value="BRADI_5g01518v3"/>
</dbReference>
<dbReference type="EnsemblPlants" id="KQJ81584">
    <property type="protein sequence ID" value="KQJ81584"/>
    <property type="gene ID" value="BRADI_5g01518v3"/>
</dbReference>
<dbReference type="EnsemblPlants" id="KQJ81580">
    <property type="protein sequence ID" value="KQJ81580"/>
    <property type="gene ID" value="BRADI_5g01518v3"/>
</dbReference>
<dbReference type="Proteomes" id="UP000008810">
    <property type="component" value="Chromosome 5"/>
</dbReference>
<dbReference type="EMBL" id="CM000884">
    <property type="protein sequence ID" value="KQJ81577.1"/>
    <property type="molecule type" value="Genomic_DNA"/>
</dbReference>
<dbReference type="Gramene" id="KQJ81579">
    <property type="protein sequence ID" value="KQJ81579"/>
    <property type="gene ID" value="BRADI_5g01518v3"/>
</dbReference>
<dbReference type="EnsemblPlants" id="KQJ81576">
    <property type="protein sequence ID" value="KQJ81576"/>
    <property type="gene ID" value="BRADI_5g01518v3"/>
</dbReference>
<dbReference type="Gramene" id="KQJ81584">
    <property type="protein sequence ID" value="KQJ81584"/>
    <property type="gene ID" value="BRADI_5g01518v3"/>
</dbReference>
<gene>
    <name evidence="2" type="ORF">BRADI_5g01518v3</name>
</gene>
<feature type="compositionally biased region" description="Low complexity" evidence="1">
    <location>
        <begin position="9"/>
        <end position="28"/>
    </location>
</feature>
<protein>
    <submittedName>
        <fullName evidence="2 3">Uncharacterized protein</fullName>
    </submittedName>
</protein>
<evidence type="ECO:0000313" key="4">
    <source>
        <dbReference type="Proteomes" id="UP000008810"/>
    </source>
</evidence>
<dbReference type="EMBL" id="CM000884">
    <property type="protein sequence ID" value="KQJ81580.1"/>
    <property type="molecule type" value="Genomic_DNA"/>
</dbReference>
<dbReference type="Gramene" id="KQJ81581">
    <property type="protein sequence ID" value="KQJ81581"/>
    <property type="gene ID" value="BRADI_5g01518v3"/>
</dbReference>
<dbReference type="AlphaFoldDB" id="A0A0Q3H0M5"/>
<feature type="compositionally biased region" description="Low complexity" evidence="1">
    <location>
        <begin position="73"/>
        <end position="89"/>
    </location>
</feature>
<evidence type="ECO:0000313" key="3">
    <source>
        <dbReference type="EnsemblPlants" id="KQJ81576"/>
    </source>
</evidence>
<dbReference type="Gramene" id="KQJ81586">
    <property type="protein sequence ID" value="KQJ81586"/>
    <property type="gene ID" value="BRADI_5g01518v3"/>
</dbReference>
<dbReference type="Gramene" id="PNT60555">
    <property type="protein sequence ID" value="PNT60555"/>
    <property type="gene ID" value="BRADI_5g01518v3"/>
</dbReference>
<dbReference type="Gramene" id="KQJ81583">
    <property type="protein sequence ID" value="KQJ81583"/>
    <property type="gene ID" value="BRADI_5g01518v3"/>
</dbReference>
<dbReference type="EMBL" id="CM000884">
    <property type="protein sequence ID" value="KQJ81579.1"/>
    <property type="molecule type" value="Genomic_DNA"/>
</dbReference>
<dbReference type="EMBL" id="CM000884">
    <property type="protein sequence ID" value="PNT60556.1"/>
    <property type="molecule type" value="Genomic_DNA"/>
</dbReference>
<dbReference type="Gramene" id="PNT60554">
    <property type="protein sequence ID" value="PNT60554"/>
    <property type="gene ID" value="BRADI_5g01518v3"/>
</dbReference>
<dbReference type="EnsemblPlants" id="KQJ81586">
    <property type="protein sequence ID" value="KQJ81586"/>
    <property type="gene ID" value="BRADI_5g01518v3"/>
</dbReference>
<feature type="region of interest" description="Disordered" evidence="1">
    <location>
        <begin position="1"/>
        <end position="130"/>
    </location>
</feature>
<dbReference type="EnsemblPlants" id="KQJ81581">
    <property type="protein sequence ID" value="KQJ81581"/>
    <property type="gene ID" value="BRADI_5g01518v3"/>
</dbReference>
<name>A0A0Q3H0M5_BRADI</name>
<dbReference type="EnsemblPlants" id="KQJ81579">
    <property type="protein sequence ID" value="KQJ81579"/>
    <property type="gene ID" value="BRADI_5g01518v3"/>
</dbReference>
<dbReference type="EMBL" id="CM000884">
    <property type="protein sequence ID" value="KQJ81586.1"/>
    <property type="molecule type" value="Genomic_DNA"/>
</dbReference>
<accession>A0A0Q3H0M5</accession>
<dbReference type="EnsemblPlants" id="PNT60555">
    <property type="protein sequence ID" value="PNT60555"/>
    <property type="gene ID" value="BRADI_5g01518v3"/>
</dbReference>
<dbReference type="Gramene" id="KQJ81576">
    <property type="protein sequence ID" value="KQJ81576"/>
    <property type="gene ID" value="BRADI_5g01518v3"/>
</dbReference>
<dbReference type="Gramene" id="KQJ81587">
    <property type="protein sequence ID" value="KQJ81587"/>
    <property type="gene ID" value="BRADI_5g01518v3"/>
</dbReference>
<dbReference type="Gramene" id="KQJ81580">
    <property type="protein sequence ID" value="KQJ81580"/>
    <property type="gene ID" value="BRADI_5g01518v3"/>
</dbReference>
<dbReference type="EnsemblPlants" id="KQJ81582">
    <property type="protein sequence ID" value="KQJ81582"/>
    <property type="gene ID" value="BRADI_5g01518v3"/>
</dbReference>
<dbReference type="Gramene" id="KQJ81585">
    <property type="protein sequence ID" value="KQJ81585"/>
    <property type="gene ID" value="BRADI_5g01518v3"/>
</dbReference>
<dbReference type="EMBL" id="CM000884">
    <property type="protein sequence ID" value="KQJ81585.1"/>
    <property type="molecule type" value="Genomic_DNA"/>
</dbReference>
<dbReference type="InParanoid" id="A0A0Q3H0M5"/>
<dbReference type="EMBL" id="CM000884">
    <property type="protein sequence ID" value="KQJ81578.1"/>
    <property type="molecule type" value="Genomic_DNA"/>
</dbReference>
<dbReference type="EMBL" id="CM000884">
    <property type="protein sequence ID" value="PNT60555.1"/>
    <property type="molecule type" value="Genomic_DNA"/>
</dbReference>
<dbReference type="EnsemblPlants" id="PNT60554">
    <property type="protein sequence ID" value="PNT60554"/>
    <property type="gene ID" value="BRADI_5g01518v3"/>
</dbReference>
<dbReference type="Gramene" id="KQJ81578">
    <property type="protein sequence ID" value="KQJ81578"/>
    <property type="gene ID" value="BRADI_5g01518v3"/>
</dbReference>
<dbReference type="EMBL" id="CM000884">
    <property type="protein sequence ID" value="KQJ81581.1"/>
    <property type="molecule type" value="Genomic_DNA"/>
</dbReference>
<organism evidence="2">
    <name type="scientific">Brachypodium distachyon</name>
    <name type="common">Purple false brome</name>
    <name type="synonym">Trachynia distachya</name>
    <dbReference type="NCBI Taxonomy" id="15368"/>
    <lineage>
        <taxon>Eukaryota</taxon>
        <taxon>Viridiplantae</taxon>
        <taxon>Streptophyta</taxon>
        <taxon>Embryophyta</taxon>
        <taxon>Tracheophyta</taxon>
        <taxon>Spermatophyta</taxon>
        <taxon>Magnoliopsida</taxon>
        <taxon>Liliopsida</taxon>
        <taxon>Poales</taxon>
        <taxon>Poaceae</taxon>
        <taxon>BOP clade</taxon>
        <taxon>Pooideae</taxon>
        <taxon>Stipodae</taxon>
        <taxon>Brachypodieae</taxon>
        <taxon>Brachypodium</taxon>
    </lineage>
</organism>
<dbReference type="Gramene" id="PNT60556">
    <property type="protein sequence ID" value="PNT60556"/>
    <property type="gene ID" value="BRADI_5g01518v3"/>
</dbReference>
<evidence type="ECO:0000313" key="2">
    <source>
        <dbReference type="EMBL" id="KQJ81587.1"/>
    </source>
</evidence>
<dbReference type="EnsemblPlants" id="KQJ81577">
    <property type="protein sequence ID" value="KQJ81577"/>
    <property type="gene ID" value="BRADI_5g01518v3"/>
</dbReference>
<reference evidence="3" key="3">
    <citation type="submission" date="2018-08" db="UniProtKB">
        <authorList>
            <consortium name="EnsemblPlants"/>
        </authorList>
    </citation>
    <scope>IDENTIFICATION</scope>
    <source>
        <strain evidence="3">cv. Bd21</strain>
    </source>
</reference>
<sequence>MRSPPPRPSLSSSRSGSPPSALPSSRSGWPQRHRRPPLGPWRQPEPLSASSSPPHPDLERRQVHRRPLPGTTRLALSPSSRSGSSQRASVPFPRRRDIAARPDSACGAWTRTPLTTSAGQAAGPPELEFS</sequence>
<dbReference type="EMBL" id="CM000884">
    <property type="protein sequence ID" value="PNT60554.1"/>
    <property type="molecule type" value="Genomic_DNA"/>
</dbReference>
<dbReference type="EnsemblPlants" id="KQJ81585">
    <property type="protein sequence ID" value="KQJ81585"/>
    <property type="gene ID" value="BRADI_5g01518v3"/>
</dbReference>
<dbReference type="Gramene" id="KQJ81577">
    <property type="protein sequence ID" value="KQJ81577"/>
    <property type="gene ID" value="BRADI_5g01518v3"/>
</dbReference>
<dbReference type="EMBL" id="CM000884">
    <property type="protein sequence ID" value="KQJ81576.1"/>
    <property type="molecule type" value="Genomic_DNA"/>
</dbReference>
<dbReference type="EnsemblPlants" id="PNT60556">
    <property type="protein sequence ID" value="PNT60556"/>
    <property type="gene ID" value="BRADI_5g01518v3"/>
</dbReference>
<proteinExistence type="predicted"/>
<reference evidence="2" key="2">
    <citation type="submission" date="2017-06" db="EMBL/GenBank/DDBJ databases">
        <title>WGS assembly of Brachypodium distachyon.</title>
        <authorList>
            <consortium name="The International Brachypodium Initiative"/>
            <person name="Lucas S."/>
            <person name="Harmon-Smith M."/>
            <person name="Lail K."/>
            <person name="Tice H."/>
            <person name="Grimwood J."/>
            <person name="Bruce D."/>
            <person name="Barry K."/>
            <person name="Shu S."/>
            <person name="Lindquist E."/>
            <person name="Wang M."/>
            <person name="Pitluck S."/>
            <person name="Vogel J.P."/>
            <person name="Garvin D.F."/>
            <person name="Mockler T.C."/>
            <person name="Schmutz J."/>
            <person name="Rokhsar D."/>
            <person name="Bevan M.W."/>
        </authorList>
    </citation>
    <scope>NUCLEOTIDE SEQUENCE</scope>
    <source>
        <strain evidence="2">Bd21</strain>
    </source>
</reference>
<keyword evidence="4" id="KW-1185">Reference proteome</keyword>
<reference evidence="2 3" key="1">
    <citation type="journal article" date="2010" name="Nature">
        <title>Genome sequencing and analysis of the model grass Brachypodium distachyon.</title>
        <authorList>
            <consortium name="International Brachypodium Initiative"/>
        </authorList>
    </citation>
    <scope>NUCLEOTIDE SEQUENCE [LARGE SCALE GENOMIC DNA]</scope>
    <source>
        <strain evidence="2 3">Bd21</strain>
    </source>
</reference>
<evidence type="ECO:0000256" key="1">
    <source>
        <dbReference type="SAM" id="MobiDB-lite"/>
    </source>
</evidence>
<dbReference type="EMBL" id="CM000884">
    <property type="protein sequence ID" value="KQJ81582.1"/>
    <property type="molecule type" value="Genomic_DNA"/>
</dbReference>
<dbReference type="EnsemblPlants" id="KQJ81578">
    <property type="protein sequence ID" value="KQJ81578"/>
    <property type="gene ID" value="BRADI_5g01518v3"/>
</dbReference>
<dbReference type="EMBL" id="CM000884">
    <property type="protein sequence ID" value="KQJ81584.1"/>
    <property type="molecule type" value="Genomic_DNA"/>
</dbReference>